<evidence type="ECO:0000256" key="2">
    <source>
        <dbReference type="ARBA" id="ARBA00023002"/>
    </source>
</evidence>
<dbReference type="PANTHER" id="PTHR10578:SF104">
    <property type="entry name" value="CYTOCHROME B2, MITOCHONDRIAL-RELATED"/>
    <property type="match status" value="1"/>
</dbReference>
<dbReference type="OrthoDB" id="1925334at2759"/>
<organism evidence="6 7">
    <name type="scientific">Aspergillus saccharolyticus JOP 1030-1</name>
    <dbReference type="NCBI Taxonomy" id="1450539"/>
    <lineage>
        <taxon>Eukaryota</taxon>
        <taxon>Fungi</taxon>
        <taxon>Dikarya</taxon>
        <taxon>Ascomycota</taxon>
        <taxon>Pezizomycotina</taxon>
        <taxon>Eurotiomycetes</taxon>
        <taxon>Eurotiomycetidae</taxon>
        <taxon>Eurotiales</taxon>
        <taxon>Aspergillaceae</taxon>
        <taxon>Aspergillus</taxon>
        <taxon>Aspergillus subgen. Circumdati</taxon>
    </lineage>
</organism>
<protein>
    <recommendedName>
        <fullName evidence="8">Cytochrome b2</fullName>
    </recommendedName>
</protein>
<evidence type="ECO:0000313" key="7">
    <source>
        <dbReference type="Proteomes" id="UP000248349"/>
    </source>
</evidence>
<dbReference type="Gene3D" id="3.10.120.10">
    <property type="entry name" value="Cytochrome b5-like heme/steroid binding domain"/>
    <property type="match status" value="1"/>
</dbReference>
<dbReference type="PANTHER" id="PTHR10578">
    <property type="entry name" value="S -2-HYDROXY-ACID OXIDASE-RELATED"/>
    <property type="match status" value="1"/>
</dbReference>
<accession>A0A318ZHS9</accession>
<dbReference type="InterPro" id="IPR000262">
    <property type="entry name" value="FMN-dep_DH"/>
</dbReference>
<dbReference type="SUPFAM" id="SSF51395">
    <property type="entry name" value="FMN-linked oxidoreductases"/>
    <property type="match status" value="1"/>
</dbReference>
<reference evidence="6 7" key="1">
    <citation type="submission" date="2016-12" db="EMBL/GenBank/DDBJ databases">
        <title>The genomes of Aspergillus section Nigri reveals drivers in fungal speciation.</title>
        <authorList>
            <consortium name="DOE Joint Genome Institute"/>
            <person name="Vesth T.C."/>
            <person name="Nybo J."/>
            <person name="Theobald S."/>
            <person name="Brandl J."/>
            <person name="Frisvad J.C."/>
            <person name="Nielsen K.F."/>
            <person name="Lyhne E.K."/>
            <person name="Kogle M.E."/>
            <person name="Kuo A."/>
            <person name="Riley R."/>
            <person name="Clum A."/>
            <person name="Nolan M."/>
            <person name="Lipzen A."/>
            <person name="Salamov A."/>
            <person name="Henrissat B."/>
            <person name="Wiebenga A."/>
            <person name="De Vries R.P."/>
            <person name="Grigoriev I.V."/>
            <person name="Mortensen U.H."/>
            <person name="Andersen M.R."/>
            <person name="Baker S.E."/>
        </authorList>
    </citation>
    <scope>NUCLEOTIDE SEQUENCE [LARGE SCALE GENOMIC DNA]</scope>
    <source>
        <strain evidence="6 7">JOP 1030-1</strain>
    </source>
</reference>
<name>A0A318ZHS9_9EURO</name>
<feature type="domain" description="FMN hydroxy acid dehydrogenase" evidence="5">
    <location>
        <begin position="114"/>
        <end position="486"/>
    </location>
</feature>
<dbReference type="GeneID" id="37080137"/>
<dbReference type="SMART" id="SM01117">
    <property type="entry name" value="Cyt-b5"/>
    <property type="match status" value="1"/>
</dbReference>
<dbReference type="InterPro" id="IPR013785">
    <property type="entry name" value="Aldolase_TIM"/>
</dbReference>
<dbReference type="PROSITE" id="PS51349">
    <property type="entry name" value="FMN_HYDROXY_ACID_DH_2"/>
    <property type="match status" value="1"/>
</dbReference>
<dbReference type="Pfam" id="PF01070">
    <property type="entry name" value="FMN_dh"/>
    <property type="match status" value="1"/>
</dbReference>
<evidence type="ECO:0000259" key="5">
    <source>
        <dbReference type="PROSITE" id="PS51349"/>
    </source>
</evidence>
<dbReference type="Proteomes" id="UP000248349">
    <property type="component" value="Unassembled WGS sequence"/>
</dbReference>
<dbReference type="PROSITE" id="PS50255">
    <property type="entry name" value="CYTOCHROME_B5_2"/>
    <property type="match status" value="1"/>
</dbReference>
<keyword evidence="2" id="KW-0560">Oxidoreductase</keyword>
<dbReference type="STRING" id="1450539.A0A318ZHS9"/>
<evidence type="ECO:0000256" key="3">
    <source>
        <dbReference type="SAM" id="MobiDB-lite"/>
    </source>
</evidence>
<gene>
    <name evidence="6" type="ORF">BP01DRAFT_411171</name>
</gene>
<dbReference type="SUPFAM" id="SSF55856">
    <property type="entry name" value="Cytochrome b5-like heme/steroid binding domain"/>
    <property type="match status" value="1"/>
</dbReference>
<dbReference type="GO" id="GO:0016491">
    <property type="term" value="F:oxidoreductase activity"/>
    <property type="evidence" value="ECO:0007669"/>
    <property type="project" value="UniProtKB-KW"/>
</dbReference>
<dbReference type="RefSeq" id="XP_025433098.1">
    <property type="nucleotide sequence ID" value="XM_025578908.1"/>
</dbReference>
<feature type="domain" description="Cytochrome b5 heme-binding" evidence="4">
    <location>
        <begin position="3"/>
        <end position="79"/>
    </location>
</feature>
<dbReference type="EMBL" id="KZ821225">
    <property type="protein sequence ID" value="PYH47116.1"/>
    <property type="molecule type" value="Genomic_DNA"/>
</dbReference>
<dbReference type="InterPro" id="IPR036400">
    <property type="entry name" value="Cyt_B5-like_heme/steroid_sf"/>
</dbReference>
<dbReference type="AlphaFoldDB" id="A0A318ZHS9"/>
<sequence length="508" mass="55374">MTNREISAAEVEAHNREDDVWIVVNGKVYEVTEFAPRHPGGAEVIYRFAGRDASNAYNTIHSPALIATDLSHSCQGELNTSTVPENWRKTETEKGSRQTDSDSWRSSVETYRKPSLQELLSLHDFETIAQRLLSPKAWAYNSGAANDNLTRDANQTMLRRILLRPAVMRDVSTVTMRRTLLGCSFELPVYIAPVGAAKTVCPEGELPLAHAANPAGIVQCIATTASFTLPEILDATPAHAFLQLYINRDRAKTETQVRQATASGKVKAFLITADLPVMSKREADERLPSEGDQGTIVNVSREQAAPETSNQQSSNAPGKQNAGLAKSTSSFIDPTLNWQDIAWLRAITHLPLLIKGIQRAEDARLAMQFGLDGIVVSNHGGRAADTAPPSILTLLELRRDCPEVFEQMTVLVDGGFRRGSDVLKAICLGASAVGLGRPFAYALTYGEEGVMHAIAVMKQELATAMQLVGLTDLRDANPGYINTADLQRLLPVDDLPPLIGKKRLMGKL</sequence>
<evidence type="ECO:0008006" key="8">
    <source>
        <dbReference type="Google" id="ProtNLM"/>
    </source>
</evidence>
<evidence type="ECO:0000256" key="1">
    <source>
        <dbReference type="ARBA" id="ARBA00001917"/>
    </source>
</evidence>
<feature type="compositionally biased region" description="Polar residues" evidence="3">
    <location>
        <begin position="302"/>
        <end position="318"/>
    </location>
</feature>
<proteinExistence type="predicted"/>
<feature type="region of interest" description="Disordered" evidence="3">
    <location>
        <begin position="302"/>
        <end position="326"/>
    </location>
</feature>
<dbReference type="Pfam" id="PF00173">
    <property type="entry name" value="Cyt-b5"/>
    <property type="match status" value="1"/>
</dbReference>
<evidence type="ECO:0000313" key="6">
    <source>
        <dbReference type="EMBL" id="PYH47116.1"/>
    </source>
</evidence>
<evidence type="ECO:0000259" key="4">
    <source>
        <dbReference type="PROSITE" id="PS50255"/>
    </source>
</evidence>
<dbReference type="InterPro" id="IPR001199">
    <property type="entry name" value="Cyt_B5-like_heme/steroid-bd"/>
</dbReference>
<keyword evidence="7" id="KW-1185">Reference proteome</keyword>
<dbReference type="InterPro" id="IPR037396">
    <property type="entry name" value="FMN_HAD"/>
</dbReference>
<dbReference type="Gene3D" id="3.20.20.70">
    <property type="entry name" value="Aldolase class I"/>
    <property type="match status" value="1"/>
</dbReference>
<comment type="cofactor">
    <cofactor evidence="1">
        <name>FMN</name>
        <dbReference type="ChEBI" id="CHEBI:58210"/>
    </cofactor>
</comment>